<proteinExistence type="inferred from homology"/>
<sequence>MKVKWTMLGMVVFFLLSVVMTSCFIWQYRMPKLKTAVVVKQVTVEEMCPRFPEPVPLKHPITSLRVALEKIDVLLRSSVHTTKLPAISAIVVLNDSVLWNGHFGKKNITDPSSSAPNEYTVYRIASLSKIFPTLMLYKLWEDGLVDSLDDPLEKYANNFTIKNPLGKSEGPASSSVRTLRSRSPALSLRRMASQVSGLPRRLRSTNLLWSGDTQSALILLQDDVLVADPGTRCHYSNVAFSLLANILAQKVTGTDFESWVSENILEKLRMEQTGFSLTPDIQRQMALGVYSNGQLAPLYNLGWYRPAGQMYSTTADMAKLMMALLGVHAGTLLRQDTLNTMMTPVLRCHSGYFANSTGTPWEINEQFGYDVVRKDGDLDGYAATLSLVPRLKLGLVVLMAGVRPAEQDIVSQAYSYLIPVVVNAFRDTQQMLKPPPDPAPYIGFFTFRNMTFYEIKVDSDGVIVMQQFGPQVDTTVPSNYRTIRLDYLQDRVFRVVFESPYPCKLKFNSASVSLEAQDRQIFNFYVFNKKASEKNRTDPVTIAADRESAAALPGASRHYAAVLTSPLDLHPSVGFSPAVLVTESGAIAVLSMWPCLPPGLTAGLLAAATDLVDPAPMTKLRPDHRHGVNLDNVRKLRFEADLYLLYGYNFSHGSD</sequence>
<dbReference type="Pfam" id="PF00144">
    <property type="entry name" value="Beta-lactamase"/>
    <property type="match status" value="1"/>
</dbReference>
<dbReference type="PANTHER" id="PTHR22935:SF95">
    <property type="entry name" value="BETA-LACTAMASE-LIKE 1-RELATED"/>
    <property type="match status" value="1"/>
</dbReference>
<keyword evidence="4" id="KW-1185">Reference proteome</keyword>
<evidence type="ECO:0000313" key="4">
    <source>
        <dbReference type="Proteomes" id="UP001153269"/>
    </source>
</evidence>
<comment type="caution">
    <text evidence="3">The sequence shown here is derived from an EMBL/GenBank/DDBJ whole genome shotgun (WGS) entry which is preliminary data.</text>
</comment>
<feature type="domain" description="Beta-lactamase-related" evidence="2">
    <location>
        <begin position="76"/>
        <end position="407"/>
    </location>
</feature>
<dbReference type="SUPFAM" id="SSF56601">
    <property type="entry name" value="beta-lactamase/transpeptidase-like"/>
    <property type="match status" value="1"/>
</dbReference>
<dbReference type="Proteomes" id="UP001153269">
    <property type="component" value="Unassembled WGS sequence"/>
</dbReference>
<dbReference type="Gene3D" id="3.40.710.10">
    <property type="entry name" value="DD-peptidase/beta-lactamase superfamily"/>
    <property type="match status" value="1"/>
</dbReference>
<name>A0A9N7VY05_PLEPL</name>
<dbReference type="InterPro" id="IPR012338">
    <property type="entry name" value="Beta-lactam/transpept-like"/>
</dbReference>
<dbReference type="InterPro" id="IPR001466">
    <property type="entry name" value="Beta-lactam-related"/>
</dbReference>
<protein>
    <recommendedName>
        <fullName evidence="2">Beta-lactamase-related domain-containing protein</fullName>
    </recommendedName>
</protein>
<dbReference type="PROSITE" id="PS51257">
    <property type="entry name" value="PROKAR_LIPOPROTEIN"/>
    <property type="match status" value="1"/>
</dbReference>
<comment type="similarity">
    <text evidence="1">Belongs to the beta-lactamase family.</text>
</comment>
<dbReference type="AlphaFoldDB" id="A0A9N7VY05"/>
<reference evidence="3" key="1">
    <citation type="submission" date="2020-03" db="EMBL/GenBank/DDBJ databases">
        <authorList>
            <person name="Weist P."/>
        </authorList>
    </citation>
    <scope>NUCLEOTIDE SEQUENCE</scope>
</reference>
<dbReference type="EMBL" id="CADEAL010004362">
    <property type="protein sequence ID" value="CAB1457869.1"/>
    <property type="molecule type" value="Genomic_DNA"/>
</dbReference>
<dbReference type="InterPro" id="IPR051478">
    <property type="entry name" value="Beta-lactamase-like_AB/R"/>
</dbReference>
<evidence type="ECO:0000259" key="2">
    <source>
        <dbReference type="Pfam" id="PF00144"/>
    </source>
</evidence>
<evidence type="ECO:0000256" key="1">
    <source>
        <dbReference type="ARBA" id="ARBA00038473"/>
    </source>
</evidence>
<organism evidence="3 4">
    <name type="scientific">Pleuronectes platessa</name>
    <name type="common">European plaice</name>
    <dbReference type="NCBI Taxonomy" id="8262"/>
    <lineage>
        <taxon>Eukaryota</taxon>
        <taxon>Metazoa</taxon>
        <taxon>Chordata</taxon>
        <taxon>Craniata</taxon>
        <taxon>Vertebrata</taxon>
        <taxon>Euteleostomi</taxon>
        <taxon>Actinopterygii</taxon>
        <taxon>Neopterygii</taxon>
        <taxon>Teleostei</taxon>
        <taxon>Neoteleostei</taxon>
        <taxon>Acanthomorphata</taxon>
        <taxon>Carangaria</taxon>
        <taxon>Pleuronectiformes</taxon>
        <taxon>Pleuronectoidei</taxon>
        <taxon>Pleuronectidae</taxon>
        <taxon>Pleuronectes</taxon>
    </lineage>
</organism>
<gene>
    <name evidence="3" type="ORF">PLEPLA_LOCUS45697</name>
</gene>
<dbReference type="PANTHER" id="PTHR22935">
    <property type="entry name" value="PENICILLIN-BINDING PROTEIN"/>
    <property type="match status" value="1"/>
</dbReference>
<evidence type="ECO:0000313" key="3">
    <source>
        <dbReference type="EMBL" id="CAB1457869.1"/>
    </source>
</evidence>
<accession>A0A9N7VY05</accession>